<dbReference type="RefSeq" id="WP_090399115.1">
    <property type="nucleotide sequence ID" value="NZ_FNEN01000011.1"/>
</dbReference>
<gene>
    <name evidence="2" type="ORF">SAMN04488123_11184</name>
</gene>
<dbReference type="Proteomes" id="UP000198853">
    <property type="component" value="Unassembled WGS sequence"/>
</dbReference>
<protein>
    <submittedName>
        <fullName evidence="2">Uncharacterized protein</fullName>
    </submittedName>
</protein>
<keyword evidence="1" id="KW-1133">Transmembrane helix</keyword>
<evidence type="ECO:0000313" key="3">
    <source>
        <dbReference type="Proteomes" id="UP000198853"/>
    </source>
</evidence>
<organism evidence="2 3">
    <name type="scientific">Natribacillus halophilus</name>
    <dbReference type="NCBI Taxonomy" id="549003"/>
    <lineage>
        <taxon>Bacteria</taxon>
        <taxon>Bacillati</taxon>
        <taxon>Bacillota</taxon>
        <taxon>Bacilli</taxon>
        <taxon>Bacillales</taxon>
        <taxon>Bacillaceae</taxon>
        <taxon>Natribacillus</taxon>
    </lineage>
</organism>
<sequence length="91" mass="10887">MGSLLGTLMSFVFLFVVFLLLLYFVLRWFNQMVDTRKYLRVNLLTIVVMCMVIVMGFLKNFYSITFMLIIPLSINVFCVRNVMLYYRGRKF</sequence>
<feature type="transmembrane region" description="Helical" evidence="1">
    <location>
        <begin position="38"/>
        <end position="58"/>
    </location>
</feature>
<evidence type="ECO:0000256" key="1">
    <source>
        <dbReference type="SAM" id="Phobius"/>
    </source>
</evidence>
<dbReference type="OrthoDB" id="9963835at2"/>
<keyword evidence="1" id="KW-0812">Transmembrane</keyword>
<proteinExistence type="predicted"/>
<feature type="transmembrane region" description="Helical" evidence="1">
    <location>
        <begin position="6"/>
        <end position="26"/>
    </location>
</feature>
<evidence type="ECO:0000313" key="2">
    <source>
        <dbReference type="EMBL" id="SDJ02557.1"/>
    </source>
</evidence>
<reference evidence="2 3" key="1">
    <citation type="submission" date="2016-10" db="EMBL/GenBank/DDBJ databases">
        <authorList>
            <person name="de Groot N.N."/>
        </authorList>
    </citation>
    <scope>NUCLEOTIDE SEQUENCE [LARGE SCALE GENOMIC DNA]</scope>
    <source>
        <strain evidence="2 3">DSM 21771</strain>
    </source>
</reference>
<feature type="transmembrane region" description="Helical" evidence="1">
    <location>
        <begin position="64"/>
        <end position="86"/>
    </location>
</feature>
<name>A0A1G8QCX6_9BACI</name>
<dbReference type="EMBL" id="FNEN01000011">
    <property type="protein sequence ID" value="SDJ02557.1"/>
    <property type="molecule type" value="Genomic_DNA"/>
</dbReference>
<keyword evidence="3" id="KW-1185">Reference proteome</keyword>
<keyword evidence="1" id="KW-0472">Membrane</keyword>
<accession>A0A1G8QCX6</accession>
<dbReference type="AlphaFoldDB" id="A0A1G8QCX6"/>